<gene>
    <name evidence="1" type="ORF">FOB26_08530</name>
</gene>
<protein>
    <submittedName>
        <fullName evidence="1">Uncharacterized protein</fullName>
    </submittedName>
</protein>
<dbReference type="EMBL" id="JABRWM010000006">
    <property type="protein sequence ID" value="NRF19115.1"/>
    <property type="molecule type" value="Genomic_DNA"/>
</dbReference>
<comment type="caution">
    <text evidence="1">The sequence shown here is derived from an EMBL/GenBank/DDBJ whole genome shotgun (WGS) entry which is preliminary data.</text>
</comment>
<keyword evidence="2" id="KW-1185">Reference proteome</keyword>
<dbReference type="RefSeq" id="WP_172873404.1">
    <property type="nucleotide sequence ID" value="NZ_JABRWL010000005.1"/>
</dbReference>
<proteinExistence type="predicted"/>
<organism evidence="1 2">
    <name type="scientific">Agrobacterium pusense</name>
    <dbReference type="NCBI Taxonomy" id="648995"/>
    <lineage>
        <taxon>Bacteria</taxon>
        <taxon>Pseudomonadati</taxon>
        <taxon>Pseudomonadota</taxon>
        <taxon>Alphaproteobacteria</taxon>
        <taxon>Hyphomicrobiales</taxon>
        <taxon>Rhizobiaceae</taxon>
        <taxon>Rhizobium/Agrobacterium group</taxon>
        <taxon>Agrobacterium</taxon>
    </lineage>
</organism>
<dbReference type="AlphaFoldDB" id="A0AA44EJ07"/>
<dbReference type="Proteomes" id="UP001155820">
    <property type="component" value="Unassembled WGS sequence"/>
</dbReference>
<name>A0AA44EJ07_9HYPH</name>
<evidence type="ECO:0000313" key="1">
    <source>
        <dbReference type="EMBL" id="NRF19115.1"/>
    </source>
</evidence>
<evidence type="ECO:0000313" key="2">
    <source>
        <dbReference type="Proteomes" id="UP001155820"/>
    </source>
</evidence>
<accession>A0AA44EJ07</accession>
<reference evidence="1" key="1">
    <citation type="submission" date="2019-07" db="EMBL/GenBank/DDBJ databases">
        <title>FDA dAtabase for Regulatory Grade micrObial Sequences (FDA-ARGOS): Supporting development and validation of Infectious Disease Dx tests.</title>
        <authorList>
            <person name="Bachman M."/>
            <person name="Young C."/>
            <person name="Tallon L."/>
            <person name="Sadzewicz L."/>
            <person name="Vavikolanu K."/>
            <person name="Mehta A."/>
            <person name="Aluvathingal J."/>
            <person name="Nadendla S."/>
            <person name="Nandy P."/>
            <person name="Geyer C."/>
            <person name="Yan Y."/>
            <person name="Sichtig H."/>
        </authorList>
    </citation>
    <scope>NUCLEOTIDE SEQUENCE</scope>
    <source>
        <strain evidence="1">FDAARGOS_618</strain>
    </source>
</reference>
<sequence length="129" mass="13582">MVFDMESPCARGSSSLSTANHAEKFLAHAAGADSETGIILALNVPGRLDRGAVDMENVNHGRLLSVAGWPVEHLSASIAHKVQNFSSVLVCMGFDASLPKITGIPEMARPEPLICEETPSATQTAVSHC</sequence>